<dbReference type="STRING" id="1314782.A0A165PFW0"/>
<accession>A0A165PFW0</accession>
<organism evidence="3 4">
    <name type="scientific">Neolentinus lepideus HHB14362 ss-1</name>
    <dbReference type="NCBI Taxonomy" id="1314782"/>
    <lineage>
        <taxon>Eukaryota</taxon>
        <taxon>Fungi</taxon>
        <taxon>Dikarya</taxon>
        <taxon>Basidiomycota</taxon>
        <taxon>Agaricomycotina</taxon>
        <taxon>Agaricomycetes</taxon>
        <taxon>Gloeophyllales</taxon>
        <taxon>Gloeophyllaceae</taxon>
        <taxon>Neolentinus</taxon>
    </lineage>
</organism>
<keyword evidence="4" id="KW-1185">Reference proteome</keyword>
<dbReference type="GO" id="GO:0016491">
    <property type="term" value="F:oxidoreductase activity"/>
    <property type="evidence" value="ECO:0007669"/>
    <property type="project" value="UniProtKB-KW"/>
</dbReference>
<evidence type="ECO:0008006" key="5">
    <source>
        <dbReference type="Google" id="ProtNLM"/>
    </source>
</evidence>
<dbReference type="Pfam" id="PF00106">
    <property type="entry name" value="adh_short"/>
    <property type="match status" value="1"/>
</dbReference>
<dbReference type="PANTHER" id="PTHR43976:SF16">
    <property type="entry name" value="SHORT-CHAIN DEHYDROGENASE_REDUCTASE FAMILY PROTEIN"/>
    <property type="match status" value="1"/>
</dbReference>
<dbReference type="InParanoid" id="A0A165PFW0"/>
<evidence type="ECO:0000313" key="3">
    <source>
        <dbReference type="EMBL" id="KZT20983.1"/>
    </source>
</evidence>
<comment type="similarity">
    <text evidence="1">Belongs to the short-chain dehydrogenases/reductases (SDR) family.</text>
</comment>
<dbReference type="InterPro" id="IPR036291">
    <property type="entry name" value="NAD(P)-bd_dom_sf"/>
</dbReference>
<evidence type="ECO:0000256" key="2">
    <source>
        <dbReference type="ARBA" id="ARBA00023002"/>
    </source>
</evidence>
<evidence type="ECO:0000313" key="4">
    <source>
        <dbReference type="Proteomes" id="UP000076761"/>
    </source>
</evidence>
<dbReference type="SUPFAM" id="SSF51735">
    <property type="entry name" value="NAD(P)-binding Rossmann-fold domains"/>
    <property type="match status" value="1"/>
</dbReference>
<dbReference type="Proteomes" id="UP000076761">
    <property type="component" value="Unassembled WGS sequence"/>
</dbReference>
<keyword evidence="2" id="KW-0560">Oxidoreductase</keyword>
<sequence length="145" mass="16270">MSLIIRLDVRDPATIASAVEVGVQKFVKIDLLLNNPGYGQNGIFELREREDPEQFNVDVFRVMDVTRALLPHFRGNGGGGMLRGRFLLSPYDIRILRQQIRSRRLDGRLPSYELASHNIFVKRIIPHGGVTSTNFGHSANAATPM</sequence>
<dbReference type="AlphaFoldDB" id="A0A165PFW0"/>
<proteinExistence type="inferred from homology"/>
<dbReference type="OrthoDB" id="1274115at2759"/>
<reference evidence="3 4" key="1">
    <citation type="journal article" date="2016" name="Mol. Biol. Evol.">
        <title>Comparative Genomics of Early-Diverging Mushroom-Forming Fungi Provides Insights into the Origins of Lignocellulose Decay Capabilities.</title>
        <authorList>
            <person name="Nagy L.G."/>
            <person name="Riley R."/>
            <person name="Tritt A."/>
            <person name="Adam C."/>
            <person name="Daum C."/>
            <person name="Floudas D."/>
            <person name="Sun H."/>
            <person name="Yadav J.S."/>
            <person name="Pangilinan J."/>
            <person name="Larsson K.H."/>
            <person name="Matsuura K."/>
            <person name="Barry K."/>
            <person name="Labutti K."/>
            <person name="Kuo R."/>
            <person name="Ohm R.A."/>
            <person name="Bhattacharya S.S."/>
            <person name="Shirouzu T."/>
            <person name="Yoshinaga Y."/>
            <person name="Martin F.M."/>
            <person name="Grigoriev I.V."/>
            <person name="Hibbett D.S."/>
        </authorList>
    </citation>
    <scope>NUCLEOTIDE SEQUENCE [LARGE SCALE GENOMIC DNA]</scope>
    <source>
        <strain evidence="3 4">HHB14362 ss-1</strain>
    </source>
</reference>
<dbReference type="Gene3D" id="3.40.50.720">
    <property type="entry name" value="NAD(P)-binding Rossmann-like Domain"/>
    <property type="match status" value="1"/>
</dbReference>
<dbReference type="InterPro" id="IPR051911">
    <property type="entry name" value="SDR_oxidoreductase"/>
</dbReference>
<protein>
    <recommendedName>
        <fullName evidence="5">NAD(P)-binding protein</fullName>
    </recommendedName>
</protein>
<name>A0A165PFW0_9AGAM</name>
<gene>
    <name evidence="3" type="ORF">NEOLEDRAFT_1225837</name>
</gene>
<dbReference type="InterPro" id="IPR002347">
    <property type="entry name" value="SDR_fam"/>
</dbReference>
<dbReference type="EMBL" id="KV425612">
    <property type="protein sequence ID" value="KZT20983.1"/>
    <property type="molecule type" value="Genomic_DNA"/>
</dbReference>
<dbReference type="PANTHER" id="PTHR43976">
    <property type="entry name" value="SHORT CHAIN DEHYDROGENASE"/>
    <property type="match status" value="1"/>
</dbReference>
<evidence type="ECO:0000256" key="1">
    <source>
        <dbReference type="ARBA" id="ARBA00006484"/>
    </source>
</evidence>